<proteinExistence type="predicted"/>
<sequence length="388" mass="38198">MPSFTKIAVSSLVAFAYSANAAPILSGLGGTASGNANANANAHAGAKVNTNGIVAAGTTTDLKVFADAFLKVATGGRATSCDNVNLGLVTGLATNLKASLFSKLAVTQCIGSYSDAVACTEFGAYLAVSYYAYISGWTGATLFAALETTRVNRFHALLDGFCGAQGAPAGTCDDWLTQWNTFEYASAGIKADVQAAAKANLQKSGLLTVCDTTAIVKAAANGKIIVNASANLAAHAAAVVKADANSKVGAVVHRGLALGGQGAGQANGVLGASLESLTGNKHHNDRIISNLVAGVGAAGHANGAAHLGGLIDRDLLDTAHIVGGAQGQGSAHGAGFLGITGDKLDLGLAGLGHGQSHGAGFLGVTGDKLGLGLAGEGKGKGFLGAVIA</sequence>
<evidence type="ECO:0000313" key="3">
    <source>
        <dbReference type="Proteomes" id="UP001164286"/>
    </source>
</evidence>
<dbReference type="RefSeq" id="XP_052945766.1">
    <property type="nucleotide sequence ID" value="XM_053088691.1"/>
</dbReference>
<feature type="signal peptide" evidence="1">
    <location>
        <begin position="1"/>
        <end position="21"/>
    </location>
</feature>
<keyword evidence="1" id="KW-0732">Signal</keyword>
<gene>
    <name evidence="2" type="ORF">MKK02DRAFT_33286</name>
</gene>
<comment type="caution">
    <text evidence="2">The sequence shown here is derived from an EMBL/GenBank/DDBJ whole genome shotgun (WGS) entry which is preliminary data.</text>
</comment>
<dbReference type="AlphaFoldDB" id="A0AA38HAV8"/>
<protein>
    <submittedName>
        <fullName evidence="2">Uncharacterized protein</fullName>
    </submittedName>
</protein>
<reference evidence="2" key="1">
    <citation type="journal article" date="2022" name="G3 (Bethesda)">
        <title>High quality genome of the basidiomycete yeast Dioszegia hungarica PDD-24b-2 isolated from cloud water.</title>
        <authorList>
            <person name="Jarrige D."/>
            <person name="Haridas S."/>
            <person name="Bleykasten-Grosshans C."/>
            <person name="Joly M."/>
            <person name="Nadalig T."/>
            <person name="Sancelme M."/>
            <person name="Vuilleumier S."/>
            <person name="Grigoriev I.V."/>
            <person name="Amato P."/>
            <person name="Bringel F."/>
        </authorList>
    </citation>
    <scope>NUCLEOTIDE SEQUENCE</scope>
    <source>
        <strain evidence="2">PDD-24b-2</strain>
    </source>
</reference>
<dbReference type="GeneID" id="77727896"/>
<organism evidence="2 3">
    <name type="scientific">Dioszegia hungarica</name>
    <dbReference type="NCBI Taxonomy" id="4972"/>
    <lineage>
        <taxon>Eukaryota</taxon>
        <taxon>Fungi</taxon>
        <taxon>Dikarya</taxon>
        <taxon>Basidiomycota</taxon>
        <taxon>Agaricomycotina</taxon>
        <taxon>Tremellomycetes</taxon>
        <taxon>Tremellales</taxon>
        <taxon>Bulleribasidiaceae</taxon>
        <taxon>Dioszegia</taxon>
    </lineage>
</organism>
<keyword evidence="3" id="KW-1185">Reference proteome</keyword>
<feature type="chain" id="PRO_5041207949" evidence="1">
    <location>
        <begin position="22"/>
        <end position="388"/>
    </location>
</feature>
<evidence type="ECO:0000256" key="1">
    <source>
        <dbReference type="SAM" id="SignalP"/>
    </source>
</evidence>
<name>A0AA38HAV8_9TREE</name>
<dbReference type="Proteomes" id="UP001164286">
    <property type="component" value="Unassembled WGS sequence"/>
</dbReference>
<accession>A0AA38HAV8</accession>
<dbReference type="EMBL" id="JAKWFO010000005">
    <property type="protein sequence ID" value="KAI9635989.1"/>
    <property type="molecule type" value="Genomic_DNA"/>
</dbReference>
<evidence type="ECO:0000313" key="2">
    <source>
        <dbReference type="EMBL" id="KAI9635989.1"/>
    </source>
</evidence>